<reference evidence="4" key="1">
    <citation type="submission" date="2025-08" db="UniProtKB">
        <authorList>
            <consortium name="RefSeq"/>
        </authorList>
    </citation>
    <scope>IDENTIFICATION</scope>
</reference>
<proteinExistence type="predicted"/>
<gene>
    <name evidence="4" type="primary">LOC105039526</name>
</gene>
<protein>
    <submittedName>
        <fullName evidence="4">Cinnamoyl-CoA reductase 1-like</fullName>
    </submittedName>
</protein>
<dbReference type="Pfam" id="PF13460">
    <property type="entry name" value="NAD_binding_10"/>
    <property type="match status" value="1"/>
</dbReference>
<dbReference type="GO" id="GO:0016616">
    <property type="term" value="F:oxidoreductase activity, acting on the CH-OH group of donors, NAD or NADP as acceptor"/>
    <property type="evidence" value="ECO:0007669"/>
    <property type="project" value="TreeGrafter"/>
</dbReference>
<evidence type="ECO:0000256" key="1">
    <source>
        <dbReference type="ARBA" id="ARBA00023002"/>
    </source>
</evidence>
<name>A0A6J0PDT2_ELAGV</name>
<evidence type="ECO:0000313" key="4">
    <source>
        <dbReference type="RefSeq" id="XP_019703750.1"/>
    </source>
</evidence>
<dbReference type="InParanoid" id="A0A6J0PDT2"/>
<dbReference type="PANTHER" id="PTHR10366:SF831">
    <property type="entry name" value="NAD-DEPENDENT EPIMERASE_DEHYDRATASE DOMAIN-CONTAINING PROTEIN"/>
    <property type="match status" value="1"/>
</dbReference>
<dbReference type="Proteomes" id="UP000504607">
    <property type="component" value="Chromosome 2"/>
</dbReference>
<keyword evidence="1" id="KW-0560">Oxidoreductase</keyword>
<dbReference type="PANTHER" id="PTHR10366">
    <property type="entry name" value="NAD DEPENDENT EPIMERASE/DEHYDRATASE"/>
    <property type="match status" value="1"/>
</dbReference>
<dbReference type="InterPro" id="IPR036291">
    <property type="entry name" value="NAD(P)-bd_dom_sf"/>
</dbReference>
<dbReference type="InterPro" id="IPR050425">
    <property type="entry name" value="NAD(P)_dehydrat-like"/>
</dbReference>
<feature type="domain" description="NAD(P)-binding" evidence="2">
    <location>
        <begin position="40"/>
        <end position="140"/>
    </location>
</feature>
<organism evidence="3 4">
    <name type="scientific">Elaeis guineensis var. tenera</name>
    <name type="common">Oil palm</name>
    <dbReference type="NCBI Taxonomy" id="51953"/>
    <lineage>
        <taxon>Eukaryota</taxon>
        <taxon>Viridiplantae</taxon>
        <taxon>Streptophyta</taxon>
        <taxon>Embryophyta</taxon>
        <taxon>Tracheophyta</taxon>
        <taxon>Spermatophyta</taxon>
        <taxon>Magnoliopsida</taxon>
        <taxon>Liliopsida</taxon>
        <taxon>Arecaceae</taxon>
        <taxon>Arecoideae</taxon>
        <taxon>Cocoseae</taxon>
        <taxon>Elaeidinae</taxon>
        <taxon>Elaeis</taxon>
    </lineage>
</organism>
<dbReference type="InterPro" id="IPR016040">
    <property type="entry name" value="NAD(P)-bd_dom"/>
</dbReference>
<dbReference type="Gene3D" id="3.40.50.720">
    <property type="entry name" value="NAD(P)-binding Rossmann-like Domain"/>
    <property type="match status" value="1"/>
</dbReference>
<dbReference type="OrthoDB" id="2735536at2759"/>
<dbReference type="AlphaFoldDB" id="A0A6J0PDT2"/>
<accession>A0A6J0PDT2</accession>
<evidence type="ECO:0000259" key="2">
    <source>
        <dbReference type="Pfam" id="PF13460"/>
    </source>
</evidence>
<keyword evidence="3" id="KW-1185">Reference proteome</keyword>
<sequence length="175" mass="18730">MFALKTSWAEEVAGGAASVELEGEKVPGLAQVFRGDEKNAHLKKLENASENLQLFKADLLDYNAVASAIAGCEGVFHVASPVPPIKVPNPEARFPSSSVEVIAPAVTGTLNVLKACCEAKVKRVVVVSSVAAVAMIPNWPKDKVKDESCWSDKEYCRTTEVIDIKHMYNAISSGS</sequence>
<evidence type="ECO:0000313" key="3">
    <source>
        <dbReference type="Proteomes" id="UP000504607"/>
    </source>
</evidence>
<dbReference type="SUPFAM" id="SSF51735">
    <property type="entry name" value="NAD(P)-binding Rossmann-fold domains"/>
    <property type="match status" value="1"/>
</dbReference>
<dbReference type="RefSeq" id="XP_019703750.1">
    <property type="nucleotide sequence ID" value="XM_019848191.1"/>
</dbReference>